<evidence type="ECO:0000256" key="2">
    <source>
        <dbReference type="ARBA" id="ARBA00007141"/>
    </source>
</evidence>
<dbReference type="PANTHER" id="PTHR10868:SF1">
    <property type="entry name" value="SIGMA NON-OPIOID INTRACELLULAR RECEPTOR 1"/>
    <property type="match status" value="1"/>
</dbReference>
<evidence type="ECO:0000313" key="9">
    <source>
        <dbReference type="EMBL" id="KAG7527521.1"/>
    </source>
</evidence>
<evidence type="ECO:0000256" key="6">
    <source>
        <dbReference type="ARBA" id="ARBA00023136"/>
    </source>
</evidence>
<accession>A0A8K0JJR0</accession>
<evidence type="ECO:0000256" key="7">
    <source>
        <dbReference type="ARBA" id="ARBA00029435"/>
    </source>
</evidence>
<proteinExistence type="inferred from homology"/>
<dbReference type="OrthoDB" id="347124at2759"/>
<dbReference type="EMBL" id="JABELV010000273">
    <property type="protein sequence ID" value="KAG7527521.1"/>
    <property type="molecule type" value="Genomic_DNA"/>
</dbReference>
<dbReference type="UniPathway" id="UPA00768"/>
<evidence type="ECO:0000256" key="1">
    <source>
        <dbReference type="ARBA" id="ARBA00004586"/>
    </source>
</evidence>
<keyword evidence="3 8" id="KW-0812">Transmembrane</keyword>
<dbReference type="PANTHER" id="PTHR10868">
    <property type="entry name" value="SIGMA 1-TYPE OPIOID RECEPTOR-RELATED"/>
    <property type="match status" value="1"/>
</dbReference>
<gene>
    <name evidence="9" type="ORF">FFLO_06852</name>
</gene>
<dbReference type="GO" id="GO:0006696">
    <property type="term" value="P:ergosterol biosynthetic process"/>
    <property type="evidence" value="ECO:0007669"/>
    <property type="project" value="TreeGrafter"/>
</dbReference>
<dbReference type="InterPro" id="IPR006716">
    <property type="entry name" value="ERG2_sigma1_rcpt-like"/>
</dbReference>
<comment type="function">
    <text evidence="8">Catalyzes the reaction which results in unsaturation at C-7 in the B ring of sterols.</text>
</comment>
<dbReference type="Proteomes" id="UP000812966">
    <property type="component" value="Unassembled WGS sequence"/>
</dbReference>
<comment type="pathway">
    <text evidence="7 8">Steroid metabolism; ergosterol biosynthesis.</text>
</comment>
<evidence type="ECO:0000256" key="3">
    <source>
        <dbReference type="ARBA" id="ARBA00022692"/>
    </source>
</evidence>
<evidence type="ECO:0000256" key="4">
    <source>
        <dbReference type="ARBA" id="ARBA00022824"/>
    </source>
</evidence>
<dbReference type="GO" id="GO:0005789">
    <property type="term" value="C:endoplasmic reticulum membrane"/>
    <property type="evidence" value="ECO:0007669"/>
    <property type="project" value="UniProtKB-SubCell"/>
</dbReference>
<evidence type="ECO:0000256" key="8">
    <source>
        <dbReference type="RuleBase" id="RU368083"/>
    </source>
</evidence>
<keyword evidence="4" id="KW-0256">Endoplasmic reticulum</keyword>
<evidence type="ECO:0000313" key="10">
    <source>
        <dbReference type="Proteomes" id="UP000812966"/>
    </source>
</evidence>
<reference evidence="9" key="1">
    <citation type="submission" date="2020-04" db="EMBL/GenBank/DDBJ databases">
        <title>Analysis of mating type loci in Filobasidium floriforme.</title>
        <authorList>
            <person name="Nowrousian M."/>
        </authorList>
    </citation>
    <scope>NUCLEOTIDE SEQUENCE</scope>
    <source>
        <strain evidence="9">CBS 6242</strain>
    </source>
</reference>
<sequence length="251" mass="28182">MPGGKRQQPVRYSRQPVHHTKSRWLSLPGIGIFIAVFTALALWLDKVGPRFYHFTPQGLNTIVQETLSSQSALQNLPIDSLNTTILLTDLLERIKVAYPDTQVQTDFLDRNEWVWNNAGGAMGSMYIIHASITEYLIIFGSAVGTEGHSGRHTADDYFHILKGLQTAFLPGELEPEVYPAGAVHHMRRGDVKQYKIEAETWALEYAQGWIPLMLPFGMADTVFSTLDIGSFYKTAYLTGRAMIQNLLRGKI</sequence>
<evidence type="ECO:0000256" key="5">
    <source>
        <dbReference type="ARBA" id="ARBA00022989"/>
    </source>
</evidence>
<comment type="caution">
    <text evidence="9">The sequence shown here is derived from an EMBL/GenBank/DDBJ whole genome shotgun (WGS) entry which is preliminary data.</text>
</comment>
<comment type="similarity">
    <text evidence="2 8">Belongs to the ERG2 family.</text>
</comment>
<dbReference type="EC" id="5.-.-.-" evidence="8"/>
<keyword evidence="10" id="KW-1185">Reference proteome</keyword>
<comment type="subcellular location">
    <subcellularLocation>
        <location evidence="1">Endoplasmic reticulum membrane</location>
    </subcellularLocation>
</comment>
<dbReference type="AlphaFoldDB" id="A0A8K0JJR0"/>
<dbReference type="Pfam" id="PF04622">
    <property type="entry name" value="ERG2_Sigma1R"/>
    <property type="match status" value="1"/>
</dbReference>
<protein>
    <recommendedName>
        <fullName evidence="8">C-8 sterol isomerase</fullName>
        <ecNumber evidence="8">5.-.-.-</ecNumber>
    </recommendedName>
    <alternativeName>
        <fullName evidence="8">Delta-8--delta-7 sterol isomerase</fullName>
    </alternativeName>
</protein>
<feature type="transmembrane region" description="Helical" evidence="8">
    <location>
        <begin position="24"/>
        <end position="44"/>
    </location>
</feature>
<keyword evidence="5 8" id="KW-1133">Transmembrane helix</keyword>
<keyword evidence="6 8" id="KW-0472">Membrane</keyword>
<organism evidence="9 10">
    <name type="scientific">Filobasidium floriforme</name>
    <dbReference type="NCBI Taxonomy" id="5210"/>
    <lineage>
        <taxon>Eukaryota</taxon>
        <taxon>Fungi</taxon>
        <taxon>Dikarya</taxon>
        <taxon>Basidiomycota</taxon>
        <taxon>Agaricomycotina</taxon>
        <taxon>Tremellomycetes</taxon>
        <taxon>Filobasidiales</taxon>
        <taxon>Filobasidiaceae</taxon>
        <taxon>Filobasidium</taxon>
    </lineage>
</organism>
<name>A0A8K0JJR0_9TREE</name>